<feature type="non-terminal residue" evidence="2">
    <location>
        <position position="1"/>
    </location>
</feature>
<feature type="domain" description="Helicase ATP-binding" evidence="1">
    <location>
        <begin position="320"/>
        <end position="386"/>
    </location>
</feature>
<evidence type="ECO:0000313" key="2">
    <source>
        <dbReference type="EMBL" id="AYV77229.1"/>
    </source>
</evidence>
<dbReference type="NCBIfam" id="TIGR01443">
    <property type="entry name" value="intein_Cterm"/>
    <property type="match status" value="1"/>
</dbReference>
<dbReference type="CDD" id="cd00081">
    <property type="entry name" value="Hint"/>
    <property type="match status" value="1"/>
</dbReference>
<sequence>NQVCAGPRTLLPQQAFLANLINPHTIYKGIIVMHGTGVGKCVRGDQFVNVNNEFIPIEQIWEQYGSRTTVIDNEGGEWALPLNDLYVDSYNEKTGKMIRAKVNKLFRQYVDEDIREVILSNNVKITMTLNHRLFIEGNRWSNRLSIDDSVCVPNKGQIKFHKIKEINIFKHTGFVYDLEIENHHNYVVNMTLTHNTCAAISISEQFKPMVQKYGVKIHVLVSGPLIKENWRSELLKCTGETYLKQDDITSYVNEADKQKAIKNALNSAMQYYRFMSYRSFYKKVLGERIREQPRFDEPDKKGKKAIYRKTDEGEFERDISIDRIYNLNNTLLIVDEAHNLTGNNYSVALMKIIKASTNLKIVLLSATIIKNLASDVIEMLNFVRPINDPVIRDKIFTSNTNHEMALKPGGLEYLKRMSSGYVSYLRGADPLTFAKRIDEGVIPAGLLFTKLIRCPMFPFQRKAYDETIETQDLENDTLDRRSGAVSNFAIPGLDENRQLIGYYSNEGIDIVKNQLRSNSELINRKIALEILKNKDLENDNDLIRISDSNSTITGKILSIENLKYFSTKFYEALVNVNKLVYQDKGARTAFVYSNLVRAGIEIFQETLLINNYLEFNEDPNAYKIKGSTRCYFCGKPFSDHDKRRTNKRPITDPDIPDHQFRPATFLVVTGKSSSEESVETIPEEKQILLRNVFSSLDNLDGKHIKFVLGSKVMTEGISLKYVAEVHILDTSYTLQKVDQVIGRAIRHCSHFELMNEDNPYPSVSVYKYAVRLEEGEGLSSEEELYQKAELKYLLVKKVERALKEAAIDCPLNRNGNIFPEELDIYKDCVKPEDATNTNKELVCPSLCDFDKCNFKCDSKELNIQYFNSKTNRYEKLSKGEIDYTTFTKGLARNEIELAKEKVKELYKLKYLYVLKDIVSYIKNSYEGEKKELFDDFFVFEALNELTPTTENDFNNFKDTIYDKFNRPGYLIYRDKYYIFQPLDQNENVPMYHRLSYEKLVEKQLSLFNYLKNIEHVRLEDEGISEEPEMGAEELPIKREKVIGYDFDSVMDYYDGRAEFKYVGIVDKESTRRKIKTAEELGDVFKIRERRPKILTKKRSTGLFSLFGSVCATSKDKEYLDKVANELNIDYDEGLVRYDICEKIKDRLLFMEKYSTDKKKNKLTYVMIPRNHKLYPFPYNLEDRKDFILDELKDEIKFKMDIKVKEVKNTVKGENIIEYIIEIKNSPQLKDFKSLLEDYNFTLTKGIWFLKID</sequence>
<keyword evidence="2" id="KW-0347">Helicase</keyword>
<keyword evidence="2" id="KW-0067">ATP-binding</keyword>
<organism evidence="2">
    <name type="scientific">Barrevirus sp</name>
    <dbReference type="NCBI Taxonomy" id="2487763"/>
    <lineage>
        <taxon>Viruses</taxon>
        <taxon>Varidnaviria</taxon>
        <taxon>Bamfordvirae</taxon>
        <taxon>Nucleocytoviricota</taxon>
        <taxon>Megaviricetes</taxon>
        <taxon>Imitervirales</taxon>
        <taxon>Mimiviridae</taxon>
        <taxon>Klosneuvirinae</taxon>
    </lineage>
</organism>
<dbReference type="PROSITE" id="PS51192">
    <property type="entry name" value="HELICASE_ATP_BIND_1"/>
    <property type="match status" value="1"/>
</dbReference>
<dbReference type="PROSITE" id="PS50818">
    <property type="entry name" value="INTEIN_C_TER"/>
    <property type="match status" value="1"/>
</dbReference>
<dbReference type="InterPro" id="IPR027417">
    <property type="entry name" value="P-loop_NTPase"/>
</dbReference>
<keyword evidence="2" id="KW-0378">Hydrolase</keyword>
<dbReference type="InterPro" id="IPR014001">
    <property type="entry name" value="Helicase_ATP-bd"/>
</dbReference>
<dbReference type="SUPFAM" id="SSF52540">
    <property type="entry name" value="P-loop containing nucleoside triphosphate hydrolases"/>
    <property type="match status" value="1"/>
</dbReference>
<dbReference type="GO" id="GO:0016539">
    <property type="term" value="P:intein-mediated protein splicing"/>
    <property type="evidence" value="ECO:0007669"/>
    <property type="project" value="InterPro"/>
</dbReference>
<dbReference type="InterPro" id="IPR003586">
    <property type="entry name" value="Hint_dom_C"/>
</dbReference>
<dbReference type="InterPro" id="IPR000330">
    <property type="entry name" value="SNF2_N"/>
</dbReference>
<gene>
    <name evidence="2" type="ORF">Barrevirus21_1</name>
</gene>
<dbReference type="Gene3D" id="3.40.50.300">
    <property type="entry name" value="P-loop containing nucleotide triphosphate hydrolases"/>
    <property type="match status" value="1"/>
</dbReference>
<accession>A0A3G4ZUX7</accession>
<dbReference type="GO" id="GO:0005524">
    <property type="term" value="F:ATP binding"/>
    <property type="evidence" value="ECO:0007669"/>
    <property type="project" value="InterPro"/>
</dbReference>
<dbReference type="InterPro" id="IPR030934">
    <property type="entry name" value="Intein_C"/>
</dbReference>
<dbReference type="SMART" id="SM00305">
    <property type="entry name" value="HintC"/>
    <property type="match status" value="1"/>
</dbReference>
<name>A0A3G4ZUX7_9VIRU</name>
<dbReference type="EMBL" id="MK072018">
    <property type="protein sequence ID" value="AYV77229.1"/>
    <property type="molecule type" value="Genomic_DNA"/>
</dbReference>
<keyword evidence="2" id="KW-0547">Nucleotide-binding</keyword>
<dbReference type="InterPro" id="IPR036844">
    <property type="entry name" value="Hint_dom_sf"/>
</dbReference>
<proteinExistence type="predicted"/>
<evidence type="ECO:0000259" key="1">
    <source>
        <dbReference type="PROSITE" id="PS51192"/>
    </source>
</evidence>
<protein>
    <submittedName>
        <fullName evidence="2">SNF2-like helicase</fullName>
    </submittedName>
</protein>
<dbReference type="GO" id="GO:0004386">
    <property type="term" value="F:helicase activity"/>
    <property type="evidence" value="ECO:0007669"/>
    <property type="project" value="UniProtKB-KW"/>
</dbReference>
<dbReference type="Pfam" id="PF00176">
    <property type="entry name" value="SNF2-rel_dom"/>
    <property type="match status" value="1"/>
</dbReference>
<dbReference type="InterPro" id="IPR006141">
    <property type="entry name" value="Intein_N"/>
</dbReference>
<reference evidence="2" key="1">
    <citation type="submission" date="2018-10" db="EMBL/GenBank/DDBJ databases">
        <title>Hidden diversity of soil giant viruses.</title>
        <authorList>
            <person name="Schulz F."/>
            <person name="Alteio L."/>
            <person name="Goudeau D."/>
            <person name="Ryan E.M."/>
            <person name="Malmstrom R.R."/>
            <person name="Blanchard J."/>
            <person name="Woyke T."/>
        </authorList>
    </citation>
    <scope>NUCLEOTIDE SEQUENCE</scope>
    <source>
        <strain evidence="2">BAV1</strain>
    </source>
</reference>
<dbReference type="SUPFAM" id="SSF51294">
    <property type="entry name" value="Hedgehog/intein (Hint) domain"/>
    <property type="match status" value="1"/>
</dbReference>
<dbReference type="Gene3D" id="2.170.16.10">
    <property type="entry name" value="Hedgehog/Intein (Hint) domain"/>
    <property type="match status" value="1"/>
</dbReference>
<dbReference type="PROSITE" id="PS50817">
    <property type="entry name" value="INTEIN_N_TER"/>
    <property type="match status" value="1"/>
</dbReference>